<dbReference type="PANTHER" id="PTHR11986:SF79">
    <property type="entry name" value="ACETYLORNITHINE AMINOTRANSFERASE, MITOCHONDRIAL"/>
    <property type="match status" value="1"/>
</dbReference>
<dbReference type="InterPro" id="IPR005814">
    <property type="entry name" value="Aminotrans_3"/>
</dbReference>
<evidence type="ECO:0000256" key="4">
    <source>
        <dbReference type="ARBA" id="ARBA00022898"/>
    </source>
</evidence>
<keyword evidence="3 6" id="KW-0808">Transferase</keyword>
<keyword evidence="7" id="KW-1185">Reference proteome</keyword>
<dbReference type="GO" id="GO:0042802">
    <property type="term" value="F:identical protein binding"/>
    <property type="evidence" value="ECO:0007669"/>
    <property type="project" value="TreeGrafter"/>
</dbReference>
<evidence type="ECO:0000313" key="7">
    <source>
        <dbReference type="Proteomes" id="UP000236732"/>
    </source>
</evidence>
<evidence type="ECO:0000313" key="6">
    <source>
        <dbReference type="EMBL" id="SEH02921.1"/>
    </source>
</evidence>
<dbReference type="Gene3D" id="3.90.1150.10">
    <property type="entry name" value="Aspartate Aminotransferase, domain 1"/>
    <property type="match status" value="1"/>
</dbReference>
<evidence type="ECO:0000256" key="1">
    <source>
        <dbReference type="ARBA" id="ARBA00001933"/>
    </source>
</evidence>
<dbReference type="GO" id="GO:0008483">
    <property type="term" value="F:transaminase activity"/>
    <property type="evidence" value="ECO:0007669"/>
    <property type="project" value="UniProtKB-KW"/>
</dbReference>
<dbReference type="InterPro" id="IPR015421">
    <property type="entry name" value="PyrdxlP-dep_Trfase_major"/>
</dbReference>
<accession>A0A1H6F0M5</accession>
<proteinExistence type="inferred from homology"/>
<dbReference type="Pfam" id="PF00202">
    <property type="entry name" value="Aminotran_3"/>
    <property type="match status" value="1"/>
</dbReference>
<comment type="similarity">
    <text evidence="5">Belongs to the class-III pyridoxal-phosphate-dependent aminotransferase family.</text>
</comment>
<name>A0A1H6F0M5_9ACTN</name>
<dbReference type="InterPro" id="IPR015422">
    <property type="entry name" value="PyrdxlP-dep_Trfase_small"/>
</dbReference>
<dbReference type="EMBL" id="FNVT01000031">
    <property type="protein sequence ID" value="SEH02921.1"/>
    <property type="molecule type" value="Genomic_DNA"/>
</dbReference>
<evidence type="ECO:0000256" key="3">
    <source>
        <dbReference type="ARBA" id="ARBA00022679"/>
    </source>
</evidence>
<reference evidence="6 7" key="1">
    <citation type="submission" date="2016-10" db="EMBL/GenBank/DDBJ databases">
        <authorList>
            <person name="de Groot N.N."/>
        </authorList>
    </citation>
    <scope>NUCLEOTIDE SEQUENCE [LARGE SCALE GENOMIC DNA]</scope>
    <source>
        <strain evidence="6 7">CGMCC 4.7037</strain>
    </source>
</reference>
<keyword evidence="4 5" id="KW-0663">Pyridoxal phosphate</keyword>
<gene>
    <name evidence="6" type="ORF">SAMN05444920_13133</name>
</gene>
<keyword evidence="2 6" id="KW-0032">Aminotransferase</keyword>
<dbReference type="GO" id="GO:0030170">
    <property type="term" value="F:pyridoxal phosphate binding"/>
    <property type="evidence" value="ECO:0007669"/>
    <property type="project" value="InterPro"/>
</dbReference>
<protein>
    <submittedName>
        <fullName evidence="6">Acetylornithine aminotransferase</fullName>
    </submittedName>
</protein>
<evidence type="ECO:0000256" key="2">
    <source>
        <dbReference type="ARBA" id="ARBA00022576"/>
    </source>
</evidence>
<dbReference type="Gene3D" id="3.40.640.10">
    <property type="entry name" value="Type I PLP-dependent aspartate aminotransferase-like (Major domain)"/>
    <property type="match status" value="1"/>
</dbReference>
<dbReference type="Proteomes" id="UP000236732">
    <property type="component" value="Unassembled WGS sequence"/>
</dbReference>
<dbReference type="AlphaFoldDB" id="A0A1H6F0M5"/>
<organism evidence="6 7">
    <name type="scientific">Nonomuraea solani</name>
    <dbReference type="NCBI Taxonomy" id="1144553"/>
    <lineage>
        <taxon>Bacteria</taxon>
        <taxon>Bacillati</taxon>
        <taxon>Actinomycetota</taxon>
        <taxon>Actinomycetes</taxon>
        <taxon>Streptosporangiales</taxon>
        <taxon>Streptosporangiaceae</taxon>
        <taxon>Nonomuraea</taxon>
    </lineage>
</organism>
<dbReference type="RefSeq" id="WP_200824902.1">
    <property type="nucleotide sequence ID" value="NZ_FNVT01000031.1"/>
</dbReference>
<dbReference type="InterPro" id="IPR050103">
    <property type="entry name" value="Class-III_PLP-dep_AT"/>
</dbReference>
<comment type="cofactor">
    <cofactor evidence="1">
        <name>pyridoxal 5'-phosphate</name>
        <dbReference type="ChEBI" id="CHEBI:597326"/>
    </cofactor>
</comment>
<evidence type="ECO:0000256" key="5">
    <source>
        <dbReference type="RuleBase" id="RU003560"/>
    </source>
</evidence>
<dbReference type="PANTHER" id="PTHR11986">
    <property type="entry name" value="AMINOTRANSFERASE CLASS III"/>
    <property type="match status" value="1"/>
</dbReference>
<sequence>MSRNESTAGSLPHALAGGLHLDHYGGDRLPFVSLGARGVRMRLAEGDDHPAAREPFEVIDASGGYASACLGAAHPTVHAALSRAVTELGYATDEVEVAERTRLLSELFGPDGLWCDRFPAGDFHVAGRNSGSEGMELAMRLVLESRFDRRRLRPDPERGGRDLILAFEGAWHGWTGGLTLLLNRRHFRVGLPRIADTGAYGVKAEFLPFGALEPLREFFARAGDRVLAVVVEPVQGDAGLLVPPPGYLRALAELAAGHGALLVADEVLTFAKTGAFFAMTDELGPIPADITVIGKSLGMGALSTAMVIARRWLGIRPSGAVATSDLRPLTCAVIRDGLRLIVAEKLLERSAALAERLAGLLESEVLDRFPQVYRASRGIGLLHGLELTEDAAGRLPGLRRHIIRAGCYVEFMAGAGHRSHDLPYIFPTMRVAPPLVVTEAESDEIVSAIQRGTAAFLEARR</sequence>
<dbReference type="SUPFAM" id="SSF53383">
    <property type="entry name" value="PLP-dependent transferases"/>
    <property type="match status" value="1"/>
</dbReference>
<dbReference type="InterPro" id="IPR015424">
    <property type="entry name" value="PyrdxlP-dep_Trfase"/>
</dbReference>